<evidence type="ECO:0008006" key="3">
    <source>
        <dbReference type="Google" id="ProtNLM"/>
    </source>
</evidence>
<reference evidence="1 2" key="1">
    <citation type="submission" date="2019-12" db="EMBL/GenBank/DDBJ databases">
        <title>Whole genome shotgun sequence of Streptomyces hygroscopicus subsp. glebosus NBRC 13786.</title>
        <authorList>
            <person name="Ichikawa N."/>
            <person name="Kimura A."/>
            <person name="Kitahashi Y."/>
            <person name="Komaki H."/>
            <person name="Tamura T."/>
        </authorList>
    </citation>
    <scope>NUCLEOTIDE SEQUENCE [LARGE SCALE GENOMIC DNA]</scope>
    <source>
        <strain evidence="1 2">NBRC 13786</strain>
    </source>
</reference>
<comment type="caution">
    <text evidence="1">The sequence shown here is derived from an EMBL/GenBank/DDBJ whole genome shotgun (WGS) entry which is preliminary data.</text>
</comment>
<dbReference type="Gene3D" id="3.40.50.850">
    <property type="entry name" value="Isochorismatase-like"/>
    <property type="match status" value="1"/>
</dbReference>
<gene>
    <name evidence="1" type="ORF">Sgleb_14020</name>
</gene>
<sequence>MSATALIVIDMLNSYDHEDAELLLPLVRTVLPRVISLIDRARRSDTEVIYVNGNFGLWRSHHDELLDAVLSGPHGDLVEPVRPE</sequence>
<evidence type="ECO:0000313" key="1">
    <source>
        <dbReference type="EMBL" id="GFE13355.1"/>
    </source>
</evidence>
<keyword evidence="2" id="KW-1185">Reference proteome</keyword>
<accession>A0A640SUY6</accession>
<dbReference type="SUPFAM" id="SSF52499">
    <property type="entry name" value="Isochorismatase-like hydrolases"/>
    <property type="match status" value="1"/>
</dbReference>
<dbReference type="Proteomes" id="UP000430079">
    <property type="component" value="Unassembled WGS sequence"/>
</dbReference>
<dbReference type="EMBL" id="BLIO01000001">
    <property type="protein sequence ID" value="GFE13355.1"/>
    <property type="molecule type" value="Genomic_DNA"/>
</dbReference>
<name>A0A640SUY6_9ACTN</name>
<organism evidence="1 2">
    <name type="scientific">Streptomyces glebosus</name>
    <dbReference type="NCBI Taxonomy" id="249580"/>
    <lineage>
        <taxon>Bacteria</taxon>
        <taxon>Bacillati</taxon>
        <taxon>Actinomycetota</taxon>
        <taxon>Actinomycetes</taxon>
        <taxon>Kitasatosporales</taxon>
        <taxon>Streptomycetaceae</taxon>
        <taxon>Streptomyces</taxon>
    </lineage>
</organism>
<dbReference type="InterPro" id="IPR036380">
    <property type="entry name" value="Isochorismatase-like_sf"/>
</dbReference>
<protein>
    <recommendedName>
        <fullName evidence="3">Isochorismatase-like domain-containing protein</fullName>
    </recommendedName>
</protein>
<dbReference type="AlphaFoldDB" id="A0A640SUY6"/>
<proteinExistence type="predicted"/>
<evidence type="ECO:0000313" key="2">
    <source>
        <dbReference type="Proteomes" id="UP000430079"/>
    </source>
</evidence>